<comment type="subcellular location">
    <subcellularLocation>
        <location evidence="1">Membrane</location>
        <topology evidence="1">Multi-pass membrane protein</topology>
    </subcellularLocation>
</comment>
<dbReference type="PANTHER" id="PTHR43840">
    <property type="entry name" value="MITOCHONDRIAL METAL TRANSPORTER 1-RELATED"/>
    <property type="match status" value="1"/>
</dbReference>
<evidence type="ECO:0000256" key="2">
    <source>
        <dbReference type="ARBA" id="ARBA00022448"/>
    </source>
</evidence>
<dbReference type="Proteomes" id="UP000199069">
    <property type="component" value="Unassembled WGS sequence"/>
</dbReference>
<dbReference type="GO" id="GO:0098771">
    <property type="term" value="P:inorganic ion homeostasis"/>
    <property type="evidence" value="ECO:0007669"/>
    <property type="project" value="UniProtKB-ARBA"/>
</dbReference>
<evidence type="ECO:0000256" key="3">
    <source>
        <dbReference type="ARBA" id="ARBA00022692"/>
    </source>
</evidence>
<evidence type="ECO:0000256" key="7">
    <source>
        <dbReference type="SAM" id="Phobius"/>
    </source>
</evidence>
<keyword evidence="3 7" id="KW-0812">Transmembrane</keyword>
<evidence type="ECO:0000259" key="9">
    <source>
        <dbReference type="Pfam" id="PF16916"/>
    </source>
</evidence>
<feature type="domain" description="Cation efflux protein transmembrane" evidence="8">
    <location>
        <begin position="217"/>
        <end position="393"/>
    </location>
</feature>
<dbReference type="InterPro" id="IPR027469">
    <property type="entry name" value="Cation_efflux_TMD_sf"/>
</dbReference>
<dbReference type="Pfam" id="PF01545">
    <property type="entry name" value="Cation_efflux"/>
    <property type="match status" value="1"/>
</dbReference>
<dbReference type="InterPro" id="IPR058533">
    <property type="entry name" value="Cation_efflux_TM"/>
</dbReference>
<organism evidence="10 11">
    <name type="scientific">Rhodotorula toruloides</name>
    <name type="common">Yeast</name>
    <name type="synonym">Rhodosporidium toruloides</name>
    <dbReference type="NCBI Taxonomy" id="5286"/>
    <lineage>
        <taxon>Eukaryota</taxon>
        <taxon>Fungi</taxon>
        <taxon>Dikarya</taxon>
        <taxon>Basidiomycota</taxon>
        <taxon>Pucciniomycotina</taxon>
        <taxon>Microbotryomycetes</taxon>
        <taxon>Sporidiobolales</taxon>
        <taxon>Sporidiobolaceae</taxon>
        <taxon>Rhodotorula</taxon>
    </lineage>
</organism>
<evidence type="ECO:0000256" key="6">
    <source>
        <dbReference type="SAM" id="MobiDB-lite"/>
    </source>
</evidence>
<feature type="transmembrane region" description="Helical" evidence="7">
    <location>
        <begin position="319"/>
        <end position="339"/>
    </location>
</feature>
<evidence type="ECO:0000256" key="1">
    <source>
        <dbReference type="ARBA" id="ARBA00004141"/>
    </source>
</evidence>
<dbReference type="Gene3D" id="3.30.70.1350">
    <property type="entry name" value="Cation efflux protein, cytoplasmic domain"/>
    <property type="match status" value="1"/>
</dbReference>
<name>A0A0K3CB66_RHOTO</name>
<feature type="region of interest" description="Disordered" evidence="6">
    <location>
        <begin position="1"/>
        <end position="122"/>
    </location>
</feature>
<dbReference type="PANTHER" id="PTHR43840:SF4">
    <property type="entry name" value="CDF DIVALENT METAL CATION TRANSPORTER (EUROFUNG)"/>
    <property type="match status" value="1"/>
</dbReference>
<proteinExistence type="predicted"/>
<dbReference type="InterPro" id="IPR027470">
    <property type="entry name" value="Cation_efflux_CTD"/>
</dbReference>
<dbReference type="EMBL" id="CWKI01000005">
    <property type="protein sequence ID" value="CTR06999.1"/>
    <property type="molecule type" value="Genomic_DNA"/>
</dbReference>
<feature type="transmembrane region" description="Helical" evidence="7">
    <location>
        <begin position="285"/>
        <end position="303"/>
    </location>
</feature>
<keyword evidence="4 7" id="KW-1133">Transmembrane helix</keyword>
<evidence type="ECO:0000313" key="11">
    <source>
        <dbReference type="Proteomes" id="UP000199069"/>
    </source>
</evidence>
<evidence type="ECO:0000259" key="8">
    <source>
        <dbReference type="Pfam" id="PF01545"/>
    </source>
</evidence>
<accession>A0A0K3CB66</accession>
<keyword evidence="11" id="KW-1185">Reference proteome</keyword>
<protein>
    <submittedName>
        <fullName evidence="10">BY PROTMAP: gi|342320979|gb|EGU12917.1| putative Cation diffusion facilitator [Rhodotorula glutinis ATCC 204091]</fullName>
    </submittedName>
</protein>
<dbReference type="FunFam" id="1.20.1510.10:FF:000005">
    <property type="entry name" value="Putative Cation diffusion facilitator 1"/>
    <property type="match status" value="1"/>
</dbReference>
<evidence type="ECO:0000313" key="10">
    <source>
        <dbReference type="EMBL" id="CTR06999.1"/>
    </source>
</evidence>
<gene>
    <name evidence="10" type="primary">FGENESH: predicted gene_5.405</name>
    <name evidence="10" type="ORF">BN2166_0028600</name>
</gene>
<dbReference type="GO" id="GO:0030003">
    <property type="term" value="P:intracellular monoatomic cation homeostasis"/>
    <property type="evidence" value="ECO:0007669"/>
    <property type="project" value="UniProtKB-ARBA"/>
</dbReference>
<dbReference type="Pfam" id="PF16916">
    <property type="entry name" value="ZT_dimer"/>
    <property type="match status" value="1"/>
</dbReference>
<feature type="compositionally biased region" description="Basic and acidic residues" evidence="6">
    <location>
        <begin position="50"/>
        <end position="64"/>
    </location>
</feature>
<feature type="transmembrane region" description="Helical" evidence="7">
    <location>
        <begin position="360"/>
        <end position="377"/>
    </location>
</feature>
<reference evidence="10 11" key="1">
    <citation type="submission" date="2015-07" db="EMBL/GenBank/DDBJ databases">
        <authorList>
            <person name="Cajimat M.N.B."/>
            <person name="Milazzo M.L."/>
            <person name="Fulhorst C.F."/>
        </authorList>
    </citation>
    <scope>NUCLEOTIDE SEQUENCE [LARGE SCALE GENOMIC DNA]</scope>
    <source>
        <strain evidence="10">Single colony</strain>
    </source>
</reference>
<dbReference type="SUPFAM" id="SSF161111">
    <property type="entry name" value="Cation efflux protein transmembrane domain-like"/>
    <property type="match status" value="1"/>
</dbReference>
<evidence type="ECO:0000256" key="4">
    <source>
        <dbReference type="ARBA" id="ARBA00022989"/>
    </source>
</evidence>
<keyword evidence="2" id="KW-0813">Transport</keyword>
<feature type="transmembrane region" description="Helical" evidence="7">
    <location>
        <begin position="212"/>
        <end position="234"/>
    </location>
</feature>
<evidence type="ECO:0000256" key="5">
    <source>
        <dbReference type="ARBA" id="ARBA00023136"/>
    </source>
</evidence>
<dbReference type="InterPro" id="IPR036837">
    <property type="entry name" value="Cation_efflux_CTD_sf"/>
</dbReference>
<sequence length="496" mass="55088">MVFASPVNGLSRPRHPPQPLLRARVGLMKAQKPTFVLHEDAESSPASRSTSRERARRYSHDEGTRTPPSHHLCDLDEESALESTGGESENDALLANGRSARGTPKRRRTLPQNGYGTLGSPHGNYLTLNEGAPFKRTESILRLTGLIDDRAGEYEKFRKSDEELKKMPKKDAFIEVDEILDNARAKAATGELLPIGLHSSEKQDDHRAAVKWAIHFNLAINVLLIIAKIALVFLSHSMSLIASTVDSAMDLLSTVIVFGTSRYLEHRDWKSSYIYPTGKRKMEPLGVLIFSVFMISSFLQVFIESVNRLFDENLEFTRLPLVALLVMVSTIVIKAGVWLSCRAIKSASVEALQQDAENDIVFNFFSTLFPFAGQLIGFRYLDAMGGALLSLYIGTLLDNVRKLTGRRAPPQEHQRIAYLLTRFSPLVTAIQHLSLYYSGEGMVCEVDIVLPASTSLTASHNLGEACQYAIEQLSGIERAFVHVDCTVNPHSGHLER</sequence>
<dbReference type="Gene3D" id="1.20.1510.10">
    <property type="entry name" value="Cation efflux protein transmembrane domain"/>
    <property type="match status" value="1"/>
</dbReference>
<dbReference type="SUPFAM" id="SSF160240">
    <property type="entry name" value="Cation efflux protein cytoplasmic domain-like"/>
    <property type="match status" value="1"/>
</dbReference>
<keyword evidence="5 7" id="KW-0472">Membrane</keyword>
<dbReference type="AlphaFoldDB" id="A0A0K3CB66"/>
<dbReference type="GO" id="GO:0008324">
    <property type="term" value="F:monoatomic cation transmembrane transporter activity"/>
    <property type="evidence" value="ECO:0007669"/>
    <property type="project" value="InterPro"/>
</dbReference>
<feature type="domain" description="Cation efflux protein cytoplasmic" evidence="9">
    <location>
        <begin position="409"/>
        <end position="484"/>
    </location>
</feature>
<dbReference type="InterPro" id="IPR050291">
    <property type="entry name" value="CDF_Transporter"/>
</dbReference>
<dbReference type="GO" id="GO:0016020">
    <property type="term" value="C:membrane"/>
    <property type="evidence" value="ECO:0007669"/>
    <property type="project" value="UniProtKB-SubCell"/>
</dbReference>
<dbReference type="STRING" id="5286.A0A0K3CB66"/>